<evidence type="ECO:0000313" key="4">
    <source>
        <dbReference type="Proteomes" id="UP000295110"/>
    </source>
</evidence>
<dbReference type="Pfam" id="PF08305">
    <property type="entry name" value="NPCBM"/>
    <property type="match status" value="1"/>
</dbReference>
<comment type="similarity">
    <text evidence="1">Belongs to the glycosyl hydrolase 31 family.</text>
</comment>
<dbReference type="SMART" id="SM00776">
    <property type="entry name" value="NPCBM"/>
    <property type="match status" value="1"/>
</dbReference>
<dbReference type="InterPro" id="IPR013780">
    <property type="entry name" value="Glyco_hydro_b"/>
</dbReference>
<dbReference type="Gene3D" id="2.60.120.1060">
    <property type="entry name" value="NPCBM/NEW2 domain"/>
    <property type="match status" value="1"/>
</dbReference>
<dbReference type="SUPFAM" id="SSF51445">
    <property type="entry name" value="(Trans)glycosidases"/>
    <property type="match status" value="1"/>
</dbReference>
<gene>
    <name evidence="3" type="ORF">EV671_104524</name>
</gene>
<comment type="caution">
    <text evidence="3">The sequence shown here is derived from an EMBL/GenBank/DDBJ whole genome shotgun (WGS) entry which is preliminary data.</text>
</comment>
<dbReference type="InterPro" id="IPR013222">
    <property type="entry name" value="Glyco_hyd_98_carb-bd"/>
</dbReference>
<evidence type="ECO:0000313" key="3">
    <source>
        <dbReference type="EMBL" id="TCU86870.1"/>
    </source>
</evidence>
<dbReference type="GO" id="GO:0004553">
    <property type="term" value="F:hydrolase activity, hydrolyzing O-glycosyl compounds"/>
    <property type="evidence" value="ECO:0007669"/>
    <property type="project" value="InterPro"/>
</dbReference>
<dbReference type="GO" id="GO:0030246">
    <property type="term" value="F:carbohydrate binding"/>
    <property type="evidence" value="ECO:0007669"/>
    <property type="project" value="InterPro"/>
</dbReference>
<dbReference type="OrthoDB" id="176168at2"/>
<dbReference type="PANTHER" id="PTHR22762">
    <property type="entry name" value="ALPHA-GLUCOSIDASE"/>
    <property type="match status" value="1"/>
</dbReference>
<dbReference type="RefSeq" id="WP_132576340.1">
    <property type="nucleotide sequence ID" value="NZ_CBCSGL010000058.1"/>
</dbReference>
<evidence type="ECO:0000259" key="2">
    <source>
        <dbReference type="SMART" id="SM00776"/>
    </source>
</evidence>
<dbReference type="AlphaFoldDB" id="A0A4R3UHL6"/>
<dbReference type="Pfam" id="PF17137">
    <property type="entry name" value="DUF5110"/>
    <property type="match status" value="1"/>
</dbReference>
<dbReference type="InterPro" id="IPR011013">
    <property type="entry name" value="Gal_mutarotase_sf_dom"/>
</dbReference>
<dbReference type="Pfam" id="PF00754">
    <property type="entry name" value="F5_F8_type_C"/>
    <property type="match status" value="1"/>
</dbReference>
<dbReference type="Gene3D" id="3.20.20.80">
    <property type="entry name" value="Glycosidases"/>
    <property type="match status" value="1"/>
</dbReference>
<dbReference type="CDD" id="cd06596">
    <property type="entry name" value="GH31_CPE1046"/>
    <property type="match status" value="1"/>
</dbReference>
<reference evidence="3 4" key="1">
    <citation type="submission" date="2019-03" db="EMBL/GenBank/DDBJ databases">
        <title>Genomic Encyclopedia of Type Strains, Phase IV (KMG-IV): sequencing the most valuable type-strain genomes for metagenomic binning, comparative biology and taxonomic classification.</title>
        <authorList>
            <person name="Goeker M."/>
        </authorList>
    </citation>
    <scope>NUCLEOTIDE SEQUENCE [LARGE SCALE GENOMIC DNA]</scope>
    <source>
        <strain evidence="3 4">DSM 654</strain>
    </source>
</reference>
<accession>A0A4R3UHL6</accession>
<dbReference type="SUPFAM" id="SSF51011">
    <property type="entry name" value="Glycosyl hydrolase domain"/>
    <property type="match status" value="1"/>
</dbReference>
<dbReference type="InterPro" id="IPR038637">
    <property type="entry name" value="NPCBM_sf"/>
</dbReference>
<dbReference type="InterPro" id="IPR017853">
    <property type="entry name" value="GH"/>
</dbReference>
<dbReference type="Gene3D" id="2.60.40.1180">
    <property type="entry name" value="Golgi alpha-mannosidase II"/>
    <property type="match status" value="2"/>
</dbReference>
<dbReference type="GO" id="GO:0005975">
    <property type="term" value="P:carbohydrate metabolic process"/>
    <property type="evidence" value="ECO:0007669"/>
    <property type="project" value="InterPro"/>
</dbReference>
<dbReference type="PANTHER" id="PTHR22762:SF166">
    <property type="entry name" value="ALPHA-GLUCOSIDASE"/>
    <property type="match status" value="1"/>
</dbReference>
<evidence type="ECO:0000256" key="1">
    <source>
        <dbReference type="ARBA" id="ARBA00007806"/>
    </source>
</evidence>
<name>A0A4R3UHL6_ROSSA</name>
<feature type="domain" description="Glycosyl hydrolase family 98 putative carbohydrate-binding module" evidence="2">
    <location>
        <begin position="965"/>
        <end position="1122"/>
    </location>
</feature>
<sequence>MKAVVRAGRDKGRAGSGRAFVALLAGGLLAALAPAVLAAPVGRLVSLRPLDASGAAHGAGEDGAATAFELRTDAGVLLRVSLLRADLIHVQAGAKGQLTPAGDKAAPIVLPRRWAAVEHRVVEQVDRVEIQTAALTLRIHRKPLRLELLRAGEAEPLWRELQPLDLAEKRAVQTLSSTTAERFYGGGQQNGRFEFKGHQLDISYSGGWEDGDRPSPAPFLMSSRGWGVLRNTWSDGSYDLRLDEQASLEHAEGRFDAYYFVGSGLHDVLAAYTELTGRAKLLPRWALEYGDADCYNDGDNAKKPGTVPKGWSDGPTGKTPDVVDSVAKQYREHDMPGGWVLPNDGYGCGYTDLPKVVQGLAQYGFKTGLWTENGVDKIKWEVGTAGTRAQKLDVAWTGKGYQFSLDANKAAYDGILDNSDARPFLWTVMGWAGTQRYAVTWTGDQSASWDYIRWHIPTLIGSGLSGQAYASGDVDAIFGGSPETFTRDLQWKSFTPVLMGMSGWAEAERKHPWWFGEPYRSINRKYLKLKLRLTPLMYTLAREAEQTGAPLVRGLMWDHASDPQAGSEAFKHQFLLGPDVLVAPVFRSQAASQGWRKGIHLPQGRWLDYWDGRQLSAGPAGCDLDLAVTLDKLPVFVRAGAILPMYPEVLFDGQKPKDRLTLDLYPDASRPSEFNLYEDDGLTRRYQGGAFSTQRLAMRLDGDALQVTLEPVKGSYDGQEAARAYSLRVASRQAPSSVELDGKTLPQVADLDAVEEGWRFDAADRRGSIHVKTGRRDIRAPLAFLLRGVQAAPAADDDFPAAPATGRAVPADSLSVVNRPAEEPGHPLENAFDDKPQTWFRTTRNQALRSGPHEWVLGLGERRLIDGIELAPRNDKNWKYGQVRDYEVYLADNNGDWGEPVARGRLQLQQGPQQIAFRATAGRLLRFRVLSVQNPEGDAASGADPMVTAAADAPAKAFNAFVPADVGPITLSSFKVLEARASEGRPLQRALSDLALPAGTARDKPASGASAMRMNGLLFRKGLGMKPGQQLQLQLAGHWQTFRADLGVDDSCRNGNEAGGLHFQVWGDGRLLYDSGVVQAPAVVKPELDVRGLRQLSLRTLGARGRQPQGVCGNWANALLLGQEGDEVQIAPAPQKSKRAAQPR</sequence>
<dbReference type="Gene3D" id="2.60.120.260">
    <property type="entry name" value="Galactose-binding domain-like"/>
    <property type="match status" value="1"/>
</dbReference>
<dbReference type="EMBL" id="SMBU01000045">
    <property type="protein sequence ID" value="TCU86870.1"/>
    <property type="molecule type" value="Genomic_DNA"/>
</dbReference>
<dbReference type="CDD" id="cd14752">
    <property type="entry name" value="GH31_N"/>
    <property type="match status" value="1"/>
</dbReference>
<dbReference type="InterPro" id="IPR000322">
    <property type="entry name" value="Glyco_hydro_31_TIM"/>
</dbReference>
<dbReference type="Proteomes" id="UP000295110">
    <property type="component" value="Unassembled WGS sequence"/>
</dbReference>
<dbReference type="Pfam" id="PF01055">
    <property type="entry name" value="Glyco_hydro_31_2nd"/>
    <property type="match status" value="1"/>
</dbReference>
<keyword evidence="4" id="KW-1185">Reference proteome</keyword>
<dbReference type="InterPro" id="IPR025887">
    <property type="entry name" value="Glyco_hydro_31_N_dom"/>
</dbReference>
<dbReference type="InterPro" id="IPR033403">
    <property type="entry name" value="DUF5110"/>
</dbReference>
<dbReference type="InterPro" id="IPR000421">
    <property type="entry name" value="FA58C"/>
</dbReference>
<dbReference type="InterPro" id="IPR048395">
    <property type="entry name" value="Glyco_hydro_31_C"/>
</dbReference>
<dbReference type="Pfam" id="PF21365">
    <property type="entry name" value="Glyco_hydro_31_3rd"/>
    <property type="match status" value="1"/>
</dbReference>
<keyword evidence="3" id="KW-0378">Hydrolase</keyword>
<dbReference type="Pfam" id="PF13802">
    <property type="entry name" value="Gal_mutarotas_2"/>
    <property type="match status" value="1"/>
</dbReference>
<dbReference type="SUPFAM" id="SSF49785">
    <property type="entry name" value="Galactose-binding domain-like"/>
    <property type="match status" value="2"/>
</dbReference>
<dbReference type="InterPro" id="IPR008979">
    <property type="entry name" value="Galactose-bd-like_sf"/>
</dbReference>
<protein>
    <submittedName>
        <fullName evidence="3">Alpha-glucosidase (Family GH31 glycosyl hydrolase)</fullName>
    </submittedName>
</protein>
<organism evidence="3 4">
    <name type="scientific">Roseateles saccharophilus</name>
    <name type="common">Pseudomonas saccharophila</name>
    <dbReference type="NCBI Taxonomy" id="304"/>
    <lineage>
        <taxon>Bacteria</taxon>
        <taxon>Pseudomonadati</taxon>
        <taxon>Pseudomonadota</taxon>
        <taxon>Betaproteobacteria</taxon>
        <taxon>Burkholderiales</taxon>
        <taxon>Sphaerotilaceae</taxon>
        <taxon>Roseateles</taxon>
    </lineage>
</organism>
<proteinExistence type="inferred from homology"/>
<dbReference type="SUPFAM" id="SSF74650">
    <property type="entry name" value="Galactose mutarotase-like"/>
    <property type="match status" value="1"/>
</dbReference>
<dbReference type="Gene3D" id="2.60.40.1760">
    <property type="entry name" value="glycosyl hydrolase (family 31)"/>
    <property type="match status" value="1"/>
</dbReference>